<accession>A0A5M3XVM1</accession>
<dbReference type="InterPro" id="IPR053137">
    <property type="entry name" value="NLR-like"/>
</dbReference>
<organism evidence="4 5">
    <name type="scientific">Acrocarpospora pleiomorpha</name>
    <dbReference type="NCBI Taxonomy" id="90975"/>
    <lineage>
        <taxon>Bacteria</taxon>
        <taxon>Bacillati</taxon>
        <taxon>Actinomycetota</taxon>
        <taxon>Actinomycetes</taxon>
        <taxon>Streptosporangiales</taxon>
        <taxon>Streptosporangiaceae</taxon>
        <taxon>Acrocarpospora</taxon>
    </lineage>
</organism>
<dbReference type="Pfam" id="PF13424">
    <property type="entry name" value="TPR_12"/>
    <property type="match status" value="3"/>
</dbReference>
<dbReference type="PANTHER" id="PTHR46082:SF6">
    <property type="entry name" value="AAA+ ATPASE DOMAIN-CONTAINING PROTEIN-RELATED"/>
    <property type="match status" value="1"/>
</dbReference>
<dbReference type="CDD" id="cd00093">
    <property type="entry name" value="HTH_XRE"/>
    <property type="match status" value="1"/>
</dbReference>
<keyword evidence="5" id="KW-1185">Reference proteome</keyword>
<dbReference type="SUPFAM" id="SSF47413">
    <property type="entry name" value="lambda repressor-like DNA-binding domains"/>
    <property type="match status" value="1"/>
</dbReference>
<feature type="domain" description="NB-ARC" evidence="2">
    <location>
        <begin position="133"/>
        <end position="260"/>
    </location>
</feature>
<feature type="domain" description="DUF7779" evidence="3">
    <location>
        <begin position="359"/>
        <end position="437"/>
    </location>
</feature>
<dbReference type="Gene3D" id="3.40.50.300">
    <property type="entry name" value="P-loop containing nucleotide triphosphate hydrolases"/>
    <property type="match status" value="1"/>
</dbReference>
<dbReference type="InterPro" id="IPR001387">
    <property type="entry name" value="Cro/C1-type_HTH"/>
</dbReference>
<reference evidence="4 5" key="1">
    <citation type="submission" date="2019-10" db="EMBL/GenBank/DDBJ databases">
        <title>Whole genome shotgun sequence of Acrocarpospora pleiomorpha NBRC 16267.</title>
        <authorList>
            <person name="Ichikawa N."/>
            <person name="Kimura A."/>
            <person name="Kitahashi Y."/>
            <person name="Komaki H."/>
            <person name="Oguchi A."/>
        </authorList>
    </citation>
    <scope>NUCLEOTIDE SEQUENCE [LARGE SCALE GENOMIC DNA]</scope>
    <source>
        <strain evidence="4 5">NBRC 16267</strain>
    </source>
</reference>
<proteinExistence type="predicted"/>
<dbReference type="PRINTS" id="PR00381">
    <property type="entry name" value="KINESINLIGHT"/>
</dbReference>
<dbReference type="InterPro" id="IPR027417">
    <property type="entry name" value="P-loop_NTPase"/>
</dbReference>
<dbReference type="InterPro" id="IPR010982">
    <property type="entry name" value="Lambda_DNA-bd_dom_sf"/>
</dbReference>
<dbReference type="Proteomes" id="UP000377595">
    <property type="component" value="Unassembled WGS sequence"/>
</dbReference>
<evidence type="ECO:0000259" key="3">
    <source>
        <dbReference type="Pfam" id="PF25000"/>
    </source>
</evidence>
<dbReference type="SUPFAM" id="SSF52540">
    <property type="entry name" value="P-loop containing nucleoside triphosphate hydrolases"/>
    <property type="match status" value="1"/>
</dbReference>
<feature type="region of interest" description="Disordered" evidence="1">
    <location>
        <begin position="83"/>
        <end position="121"/>
    </location>
</feature>
<gene>
    <name evidence="4" type="ORF">Aple_081330</name>
</gene>
<dbReference type="SUPFAM" id="SSF48452">
    <property type="entry name" value="TPR-like"/>
    <property type="match status" value="3"/>
</dbReference>
<dbReference type="AlphaFoldDB" id="A0A5M3XVM1"/>
<sequence length="862" mass="93471">MADPSAIRTRADLHAALQRLHRADGRSYLELAEATGVAVATLNDMVNGKSFPRWRTLQAVLRAWDIRSNRLPAWREAYVRAEADHKARRGGPQTSTPTSGSTSGPDPEPGSGQIVEGDIPQRPRAFQQRPVLLEALKRRIRAEGEAVIDAVTGTPGVGKSMLAASYAWERQQAGWPVIAWINAQGEDQIITGLAALARRLNLHAEEDDARAAALKARNHLAASAQPGLLVFDNAVDVEAVRGWCPATGATRILITTRNRAFHALFAPVEVDVFPAGQAVAFLHQRTGDTGPGADAVAQELGCLPLAVAQAGALIARRRLTYSGYLTLLREFPLPGYLPSAGDGYPHGTAQAILLSIISCEENIPRAREMLELLSVLCAAGVPRAILYGTPDPDPAATAELDRLLADLADTSLISFSEDGSTVFMHRLIQRVLRERARHTSRPTGQLSHPHDDIPHDDRMVAILARAIALLRQFNAQIPVGPATWTARSAVEMLIEQTATLHELTNAELGHPPADLINLRGWCGRYLIDLADLSRAAVVLTQTVADSERVQGSDHPNTLNSRTYLAYAYRAAGDLGQALSLLEQTMTDSERVLGRDHSDTLASRNNLASVYESAGDLARAIPLFEQALAERERLLGGEHPDTLISRNNLAGAYESAGKLEQAIPLYETTLAERERLLGGDHLETLTSRNDLAGAYRVAGDLNRAIPLYEQTLSDYERILGSDHPHTLNTRNNLATAYRAAGDLGRAIPLHEQTLSERERVLGGEHPDTVLSRNNLAGAYHAVGDLGRAIPLFEQTLSDSERVLGMDHPHTLSTCNNLAHAYASAGDLGRAISLYEQTLADCERVLGSDHPTTKIVRNNLSALR</sequence>
<evidence type="ECO:0000259" key="2">
    <source>
        <dbReference type="Pfam" id="PF00931"/>
    </source>
</evidence>
<evidence type="ECO:0000313" key="4">
    <source>
        <dbReference type="EMBL" id="GES25234.1"/>
    </source>
</evidence>
<dbReference type="GO" id="GO:0003677">
    <property type="term" value="F:DNA binding"/>
    <property type="evidence" value="ECO:0007669"/>
    <property type="project" value="InterPro"/>
</dbReference>
<dbReference type="Pfam" id="PF00931">
    <property type="entry name" value="NB-ARC"/>
    <property type="match status" value="1"/>
</dbReference>
<dbReference type="Gene3D" id="1.25.40.10">
    <property type="entry name" value="Tetratricopeptide repeat domain"/>
    <property type="match status" value="2"/>
</dbReference>
<protein>
    <submittedName>
        <fullName evidence="4">Tetratricopeptide repeat protein</fullName>
    </submittedName>
</protein>
<dbReference type="InterPro" id="IPR002182">
    <property type="entry name" value="NB-ARC"/>
</dbReference>
<name>A0A5M3XVM1_9ACTN</name>
<dbReference type="PANTHER" id="PTHR46082">
    <property type="entry name" value="ATP/GTP-BINDING PROTEIN-RELATED"/>
    <property type="match status" value="1"/>
</dbReference>
<dbReference type="EMBL" id="BLAF01000064">
    <property type="protein sequence ID" value="GES25234.1"/>
    <property type="molecule type" value="Genomic_DNA"/>
</dbReference>
<feature type="compositionally biased region" description="Low complexity" evidence="1">
    <location>
        <begin position="90"/>
        <end position="112"/>
    </location>
</feature>
<evidence type="ECO:0000313" key="5">
    <source>
        <dbReference type="Proteomes" id="UP000377595"/>
    </source>
</evidence>
<dbReference type="InterPro" id="IPR056681">
    <property type="entry name" value="DUF7779"/>
</dbReference>
<dbReference type="InterPro" id="IPR011990">
    <property type="entry name" value="TPR-like_helical_dom_sf"/>
</dbReference>
<dbReference type="GO" id="GO:0043531">
    <property type="term" value="F:ADP binding"/>
    <property type="evidence" value="ECO:0007669"/>
    <property type="project" value="InterPro"/>
</dbReference>
<dbReference type="Pfam" id="PF13374">
    <property type="entry name" value="TPR_10"/>
    <property type="match status" value="1"/>
</dbReference>
<dbReference type="Pfam" id="PF25000">
    <property type="entry name" value="DUF7779"/>
    <property type="match status" value="1"/>
</dbReference>
<dbReference type="SMART" id="SM00028">
    <property type="entry name" value="TPR"/>
    <property type="match status" value="5"/>
</dbReference>
<dbReference type="RefSeq" id="WP_170321912.1">
    <property type="nucleotide sequence ID" value="NZ_BAAAHM010000027.1"/>
</dbReference>
<comment type="caution">
    <text evidence="4">The sequence shown here is derived from an EMBL/GenBank/DDBJ whole genome shotgun (WGS) entry which is preliminary data.</text>
</comment>
<evidence type="ECO:0000256" key="1">
    <source>
        <dbReference type="SAM" id="MobiDB-lite"/>
    </source>
</evidence>
<dbReference type="InterPro" id="IPR019734">
    <property type="entry name" value="TPR_rpt"/>
</dbReference>